<accession>A0ABN8EFG8</accession>
<dbReference type="Gene3D" id="3.40.30.10">
    <property type="entry name" value="Glutaredoxin"/>
    <property type="match status" value="1"/>
</dbReference>
<dbReference type="CDD" id="cd03010">
    <property type="entry name" value="TlpA_like_DsbE"/>
    <property type="match status" value="1"/>
</dbReference>
<dbReference type="PANTHER" id="PTHR42852">
    <property type="entry name" value="THIOL:DISULFIDE INTERCHANGE PROTEIN DSBE"/>
    <property type="match status" value="1"/>
</dbReference>
<dbReference type="Pfam" id="PF08534">
    <property type="entry name" value="Redoxin"/>
    <property type="match status" value="1"/>
</dbReference>
<dbReference type="PROSITE" id="PS00194">
    <property type="entry name" value="THIOREDOXIN_1"/>
    <property type="match status" value="1"/>
</dbReference>
<comment type="caution">
    <text evidence="7">The sequence shown here is derived from an EMBL/GenBank/DDBJ whole genome shotgun (WGS) entry which is preliminary data.</text>
</comment>
<evidence type="ECO:0000259" key="6">
    <source>
        <dbReference type="PROSITE" id="PS51352"/>
    </source>
</evidence>
<dbReference type="PANTHER" id="PTHR42852:SF6">
    <property type="entry name" value="THIOL:DISULFIDE INTERCHANGE PROTEIN DSBE"/>
    <property type="match status" value="1"/>
</dbReference>
<dbReference type="InterPro" id="IPR036249">
    <property type="entry name" value="Thioredoxin-like_sf"/>
</dbReference>
<evidence type="ECO:0000256" key="3">
    <source>
        <dbReference type="ARBA" id="ARBA00022748"/>
    </source>
</evidence>
<comment type="similarity">
    <text evidence="2">Belongs to the thioredoxin family. DsbE subfamily.</text>
</comment>
<dbReference type="InterPro" id="IPR050553">
    <property type="entry name" value="Thioredoxin_ResA/DsbE_sf"/>
</dbReference>
<keyword evidence="5" id="KW-0676">Redox-active center</keyword>
<gene>
    <name evidence="7" type="primary">dsbE</name>
    <name evidence="7" type="ORF">SIN8267_00475</name>
</gene>
<evidence type="ECO:0000256" key="2">
    <source>
        <dbReference type="ARBA" id="ARBA00007758"/>
    </source>
</evidence>
<dbReference type="RefSeq" id="WP_237443065.1">
    <property type="nucleotide sequence ID" value="NZ_CAKLPX010000001.1"/>
</dbReference>
<protein>
    <submittedName>
        <fullName evidence="7">Thiol:disulfide interchange protein DsbE</fullName>
    </submittedName>
</protein>
<dbReference type="NCBIfam" id="TIGR00385">
    <property type="entry name" value="dsbE"/>
    <property type="match status" value="1"/>
</dbReference>
<dbReference type="InterPro" id="IPR017937">
    <property type="entry name" value="Thioredoxin_CS"/>
</dbReference>
<name>A0ABN8EFG8_9GAMM</name>
<sequence>MARLRLFLPLLFFIALAGVFFSVLTTEDYNPQELPSALIDRQVPAFSIRSLEDPQRLVTEADLTGRVVLLNVWATWCPTCRVEHPYLMDIANRYQVPIIGLNYKDDKPKALQWLEQLGNPYDYNIEDVNGRLGLDLGVYGAPETYVVDKRGVIRYKHVGEVNEKVWLEVLKPVVDKYNQPQGVL</sequence>
<comment type="subcellular location">
    <subcellularLocation>
        <location evidence="1">Cell inner membrane</location>
        <topology evidence="1">Single-pass membrane protein</topology>
        <orientation evidence="1">Periplasmic side</orientation>
    </subcellularLocation>
</comment>
<dbReference type="InterPro" id="IPR013766">
    <property type="entry name" value="Thioredoxin_domain"/>
</dbReference>
<dbReference type="InterPro" id="IPR004799">
    <property type="entry name" value="Periplasmic_diS_OxRdtase_DsbE"/>
</dbReference>
<feature type="domain" description="Thioredoxin" evidence="6">
    <location>
        <begin position="15"/>
        <end position="175"/>
    </location>
</feature>
<dbReference type="SUPFAM" id="SSF52833">
    <property type="entry name" value="Thioredoxin-like"/>
    <property type="match status" value="1"/>
</dbReference>
<evidence type="ECO:0000256" key="4">
    <source>
        <dbReference type="ARBA" id="ARBA00023157"/>
    </source>
</evidence>
<evidence type="ECO:0000256" key="5">
    <source>
        <dbReference type="ARBA" id="ARBA00023284"/>
    </source>
</evidence>
<evidence type="ECO:0000313" key="7">
    <source>
        <dbReference type="EMBL" id="CAH0990383.1"/>
    </source>
</evidence>
<dbReference type="EMBL" id="CAKLPX010000001">
    <property type="protein sequence ID" value="CAH0990383.1"/>
    <property type="molecule type" value="Genomic_DNA"/>
</dbReference>
<organism evidence="7 8">
    <name type="scientific">Sinobacterium norvegicum</name>
    <dbReference type="NCBI Taxonomy" id="1641715"/>
    <lineage>
        <taxon>Bacteria</taxon>
        <taxon>Pseudomonadati</taxon>
        <taxon>Pseudomonadota</taxon>
        <taxon>Gammaproteobacteria</taxon>
        <taxon>Cellvibrionales</taxon>
        <taxon>Spongiibacteraceae</taxon>
        <taxon>Sinobacterium</taxon>
    </lineage>
</organism>
<dbReference type="InterPro" id="IPR013740">
    <property type="entry name" value="Redoxin"/>
</dbReference>
<proteinExistence type="inferred from homology"/>
<keyword evidence="3" id="KW-0201">Cytochrome c-type biogenesis</keyword>
<dbReference type="PROSITE" id="PS51352">
    <property type="entry name" value="THIOREDOXIN_2"/>
    <property type="match status" value="1"/>
</dbReference>
<reference evidence="7" key="1">
    <citation type="submission" date="2021-12" db="EMBL/GenBank/DDBJ databases">
        <authorList>
            <person name="Rodrigo-Torres L."/>
            <person name="Arahal R. D."/>
            <person name="Lucena T."/>
        </authorList>
    </citation>
    <scope>NUCLEOTIDE SEQUENCE</scope>
    <source>
        <strain evidence="7">CECT 8267</strain>
    </source>
</reference>
<dbReference type="Proteomes" id="UP000838100">
    <property type="component" value="Unassembled WGS sequence"/>
</dbReference>
<keyword evidence="8" id="KW-1185">Reference proteome</keyword>
<evidence type="ECO:0000256" key="1">
    <source>
        <dbReference type="ARBA" id="ARBA00004383"/>
    </source>
</evidence>
<evidence type="ECO:0000313" key="8">
    <source>
        <dbReference type="Proteomes" id="UP000838100"/>
    </source>
</evidence>
<keyword evidence="4" id="KW-1015">Disulfide bond</keyword>